<proteinExistence type="inferred from homology"/>
<evidence type="ECO:0000256" key="4">
    <source>
        <dbReference type="ARBA" id="ARBA00023163"/>
    </source>
</evidence>
<evidence type="ECO:0000256" key="1">
    <source>
        <dbReference type="ARBA" id="ARBA00009437"/>
    </source>
</evidence>
<dbReference type="InterPro" id="IPR036388">
    <property type="entry name" value="WH-like_DNA-bd_sf"/>
</dbReference>
<keyword evidence="9" id="KW-1185">Reference proteome</keyword>
<organism evidence="7 8">
    <name type="scientific">Saccharothrix algeriensis</name>
    <dbReference type="NCBI Taxonomy" id="173560"/>
    <lineage>
        <taxon>Bacteria</taxon>
        <taxon>Bacillati</taxon>
        <taxon>Actinomycetota</taxon>
        <taxon>Actinomycetes</taxon>
        <taxon>Pseudonocardiales</taxon>
        <taxon>Pseudonocardiaceae</taxon>
        <taxon>Saccharothrix</taxon>
    </lineage>
</organism>
<dbReference type="EMBL" id="CP072788">
    <property type="protein sequence ID" value="QTR03401.1"/>
    <property type="molecule type" value="Genomic_DNA"/>
</dbReference>
<dbReference type="GO" id="GO:0003700">
    <property type="term" value="F:DNA-binding transcription factor activity"/>
    <property type="evidence" value="ECO:0007669"/>
    <property type="project" value="InterPro"/>
</dbReference>
<evidence type="ECO:0000256" key="3">
    <source>
        <dbReference type="ARBA" id="ARBA00023125"/>
    </source>
</evidence>
<dbReference type="GO" id="GO:0003677">
    <property type="term" value="F:DNA binding"/>
    <property type="evidence" value="ECO:0007669"/>
    <property type="project" value="UniProtKB-KW"/>
</dbReference>
<dbReference type="Pfam" id="PF00126">
    <property type="entry name" value="HTH_1"/>
    <property type="match status" value="1"/>
</dbReference>
<keyword evidence="3 6" id="KW-0238">DNA-binding</keyword>
<dbReference type="Gene3D" id="3.40.190.10">
    <property type="entry name" value="Periplasmic binding protein-like II"/>
    <property type="match status" value="2"/>
</dbReference>
<dbReference type="Gene3D" id="1.10.10.10">
    <property type="entry name" value="Winged helix-like DNA-binding domain superfamily/Winged helix DNA-binding domain"/>
    <property type="match status" value="1"/>
</dbReference>
<dbReference type="PRINTS" id="PR00039">
    <property type="entry name" value="HTHLYSR"/>
</dbReference>
<evidence type="ECO:0000313" key="7">
    <source>
        <dbReference type="EMBL" id="QTR03401.1"/>
    </source>
</evidence>
<dbReference type="Proteomes" id="UP000671828">
    <property type="component" value="Chromosome"/>
</dbReference>
<reference evidence="7" key="2">
    <citation type="submission" date="2021-04" db="EMBL/GenBank/DDBJ databases">
        <title>Saccharothrix algeriensis WGS.</title>
        <authorList>
            <person name="Stuskova K."/>
            <person name="Hakalova E."/>
            <person name="Tebbal A.B."/>
            <person name="Eichmeier A."/>
        </authorList>
    </citation>
    <scope>NUCLEOTIDE SEQUENCE</scope>
    <source>
        <strain evidence="7">NRRL B-24137</strain>
    </source>
</reference>
<dbReference type="EMBL" id="JAFBCL010000001">
    <property type="protein sequence ID" value="MBM7815153.1"/>
    <property type="molecule type" value="Genomic_DNA"/>
</dbReference>
<dbReference type="RefSeq" id="WP_204845712.1">
    <property type="nucleotide sequence ID" value="NZ_JAFBCL010000001.1"/>
</dbReference>
<keyword evidence="4" id="KW-0804">Transcription</keyword>
<keyword evidence="2" id="KW-0805">Transcription regulation</keyword>
<dbReference type="CDD" id="cd08414">
    <property type="entry name" value="PBP2_LTTR_aromatics_like"/>
    <property type="match status" value="1"/>
</dbReference>
<dbReference type="Proteomes" id="UP001195724">
    <property type="component" value="Unassembled WGS sequence"/>
</dbReference>
<reference evidence="6 9" key="1">
    <citation type="submission" date="2021-01" db="EMBL/GenBank/DDBJ databases">
        <title>Sequencing the genomes of 1000 actinobacteria strains.</title>
        <authorList>
            <person name="Klenk H.-P."/>
        </authorList>
    </citation>
    <scope>NUCLEOTIDE SEQUENCE [LARGE SCALE GENOMIC DNA]</scope>
    <source>
        <strain evidence="6 9">DSM 44581</strain>
    </source>
</reference>
<name>A0A8T8HYB0_9PSEU</name>
<dbReference type="InterPro" id="IPR036390">
    <property type="entry name" value="WH_DNA-bd_sf"/>
</dbReference>
<sequence length="315" mass="33375">MRHLRFLVAVADHGSITRAAASLGMSQPSLSTQLKRIERSVGGRVFTRSRLGVEATAFGRGLLARARSVLREMNGLLAAAEPVDDRRFALGDAGVLLSAVVPRLVAELAADPHAGPPPTVRAHIDPAATVLVAMMRAGELDAAVVSDVIDFGTVDYRAVPNAAVVPLEPVFVALSRRHPLAGRAAVDLADLAGEQWCVNPHDNPGWLAALRAACARAGFGPRVAYECSHMAGARALVAGGQCVAIADPLSAEGQDVVFRPLAGDPVRGRVDLAWVDPCPVPPALLRKVVAESYLDMVDHNPTYRRWWSEHGGVLT</sequence>
<accession>A0A8T8HYB0</accession>
<dbReference type="PROSITE" id="PS50931">
    <property type="entry name" value="HTH_LYSR"/>
    <property type="match status" value="1"/>
</dbReference>
<comment type="similarity">
    <text evidence="1">Belongs to the LysR transcriptional regulatory family.</text>
</comment>
<evidence type="ECO:0000313" key="9">
    <source>
        <dbReference type="Proteomes" id="UP001195724"/>
    </source>
</evidence>
<dbReference type="GO" id="GO:0032993">
    <property type="term" value="C:protein-DNA complex"/>
    <property type="evidence" value="ECO:0007669"/>
    <property type="project" value="TreeGrafter"/>
</dbReference>
<protein>
    <submittedName>
        <fullName evidence="6">DNA-binding transcriptional LysR family regulator</fullName>
    </submittedName>
    <submittedName>
        <fullName evidence="7">LysR family transcriptional regulator</fullName>
    </submittedName>
</protein>
<dbReference type="Pfam" id="PF03466">
    <property type="entry name" value="LysR_substrate"/>
    <property type="match status" value="1"/>
</dbReference>
<evidence type="ECO:0000256" key="2">
    <source>
        <dbReference type="ARBA" id="ARBA00023015"/>
    </source>
</evidence>
<dbReference type="SUPFAM" id="SSF46785">
    <property type="entry name" value="Winged helix' DNA-binding domain"/>
    <property type="match status" value="1"/>
</dbReference>
<dbReference type="AlphaFoldDB" id="A0A8T8HYB0"/>
<dbReference type="PANTHER" id="PTHR30346:SF30">
    <property type="entry name" value="SMALL NEUTRAL PROTEASE REGULATORY PROTEIN"/>
    <property type="match status" value="1"/>
</dbReference>
<dbReference type="PANTHER" id="PTHR30346">
    <property type="entry name" value="TRANSCRIPTIONAL DUAL REGULATOR HCAR-RELATED"/>
    <property type="match status" value="1"/>
</dbReference>
<evidence type="ECO:0000313" key="6">
    <source>
        <dbReference type="EMBL" id="MBM7815153.1"/>
    </source>
</evidence>
<gene>
    <name evidence="7" type="ORF">J7S33_31585</name>
    <name evidence="6" type="ORF">JOE68_006018</name>
</gene>
<dbReference type="SUPFAM" id="SSF53850">
    <property type="entry name" value="Periplasmic binding protein-like II"/>
    <property type="match status" value="1"/>
</dbReference>
<dbReference type="InterPro" id="IPR005119">
    <property type="entry name" value="LysR_subst-bd"/>
</dbReference>
<feature type="domain" description="HTH lysR-type" evidence="5">
    <location>
        <begin position="1"/>
        <end position="56"/>
    </location>
</feature>
<evidence type="ECO:0000259" key="5">
    <source>
        <dbReference type="PROSITE" id="PS50931"/>
    </source>
</evidence>
<evidence type="ECO:0000313" key="8">
    <source>
        <dbReference type="Proteomes" id="UP000671828"/>
    </source>
</evidence>
<dbReference type="InterPro" id="IPR000847">
    <property type="entry name" value="LysR_HTH_N"/>
</dbReference>